<accession>A0AAU7V4Z9</accession>
<proteinExistence type="predicted"/>
<protein>
    <recommendedName>
        <fullName evidence="3">Prepilin type IV endopeptidase peptidase domain-containing protein</fullName>
    </recommendedName>
</protein>
<evidence type="ECO:0008006" key="3">
    <source>
        <dbReference type="Google" id="ProtNLM"/>
    </source>
</evidence>
<evidence type="ECO:0000313" key="2">
    <source>
        <dbReference type="EMBL" id="XBW07164.1"/>
    </source>
</evidence>
<sequence>MLWLNVCWCVLRAPHWHRRYSPGLPPATWLAIPIFATTLAFLVPVPVPGVMVQLGLVSALVDGVSRRLPLELSLLLAVELVLTSKVDPLGALWWAVPLAVGARWGQVGRGDVILAAVLGLESGPAGLVVALTAALLFVAVTRSRQTLAFGPFLLLGAVCGAGW</sequence>
<name>A0AAU7V4Z9_9ACTO</name>
<keyword evidence="1" id="KW-0472">Membrane</keyword>
<organism evidence="2">
    <name type="scientific">Scrofimicrobium appendicitidis</name>
    <dbReference type="NCBI Taxonomy" id="3079930"/>
    <lineage>
        <taxon>Bacteria</taxon>
        <taxon>Bacillati</taxon>
        <taxon>Actinomycetota</taxon>
        <taxon>Actinomycetes</taxon>
        <taxon>Actinomycetales</taxon>
        <taxon>Actinomycetaceae</taxon>
        <taxon>Scrofimicrobium</taxon>
    </lineage>
</organism>
<reference evidence="2" key="1">
    <citation type="submission" date="2023-11" db="EMBL/GenBank/DDBJ databases">
        <title>Scrofimicrobium hongkongense sp. nov., isolated from a patient with peritonitis.</title>
        <authorList>
            <person name="Lao H.Y."/>
            <person name="Wong A.Y.P."/>
            <person name="Ng T.L."/>
            <person name="Wong R.Y.L."/>
            <person name="Yau M.C.Y."/>
            <person name="Lam J.Y.W."/>
            <person name="Siu G.K.H."/>
        </authorList>
    </citation>
    <scope>NUCLEOTIDE SEQUENCE</scope>
    <source>
        <strain evidence="2">R131</strain>
    </source>
</reference>
<dbReference type="AlphaFoldDB" id="A0AAU7V4Z9"/>
<gene>
    <name evidence="2" type="ORF">SAC06_05765</name>
</gene>
<dbReference type="EMBL" id="CP138335">
    <property type="protein sequence ID" value="XBW07164.1"/>
    <property type="molecule type" value="Genomic_DNA"/>
</dbReference>
<evidence type="ECO:0000256" key="1">
    <source>
        <dbReference type="SAM" id="Phobius"/>
    </source>
</evidence>
<dbReference type="RefSeq" id="WP_350257370.1">
    <property type="nucleotide sequence ID" value="NZ_CP138335.1"/>
</dbReference>
<feature type="transmembrane region" description="Helical" evidence="1">
    <location>
        <begin position="27"/>
        <end position="60"/>
    </location>
</feature>
<keyword evidence="1" id="KW-1133">Transmembrane helix</keyword>
<feature type="transmembrane region" description="Helical" evidence="1">
    <location>
        <begin position="113"/>
        <end position="140"/>
    </location>
</feature>
<dbReference type="KEGG" id="sapp:SAC06_05765"/>
<keyword evidence="1" id="KW-0812">Transmembrane</keyword>